<feature type="region of interest" description="Disordered" evidence="1">
    <location>
        <begin position="489"/>
        <end position="527"/>
    </location>
</feature>
<gene>
    <name evidence="2" type="ORF">SO694_00009150</name>
</gene>
<organism evidence="2 3">
    <name type="scientific">Aureococcus anophagefferens</name>
    <name type="common">Harmful bloom alga</name>
    <dbReference type="NCBI Taxonomy" id="44056"/>
    <lineage>
        <taxon>Eukaryota</taxon>
        <taxon>Sar</taxon>
        <taxon>Stramenopiles</taxon>
        <taxon>Ochrophyta</taxon>
        <taxon>Pelagophyceae</taxon>
        <taxon>Pelagomonadales</taxon>
        <taxon>Pelagomonadaceae</taxon>
        <taxon>Aureococcus</taxon>
    </lineage>
</organism>
<dbReference type="PANTHER" id="PTHR39867:SF1">
    <property type="entry name" value="HELICASE ATP-BINDING DOMAIN-CONTAINING PROTEIN"/>
    <property type="match status" value="1"/>
</dbReference>
<reference evidence="2 3" key="1">
    <citation type="submission" date="2024-03" db="EMBL/GenBank/DDBJ databases">
        <title>Aureococcus anophagefferens CCMP1851 and Kratosvirus quantuckense: Draft genome of a second virus-susceptible host strain in the model system.</title>
        <authorList>
            <person name="Chase E."/>
            <person name="Truchon A.R."/>
            <person name="Schepens W."/>
            <person name="Wilhelm S.W."/>
        </authorList>
    </citation>
    <scope>NUCLEOTIDE SEQUENCE [LARGE SCALE GENOMIC DNA]</scope>
    <source>
        <strain evidence="2 3">CCMP1851</strain>
    </source>
</reference>
<feature type="region of interest" description="Disordered" evidence="1">
    <location>
        <begin position="24"/>
        <end position="48"/>
    </location>
</feature>
<feature type="region of interest" description="Disordered" evidence="1">
    <location>
        <begin position="856"/>
        <end position="875"/>
    </location>
</feature>
<protein>
    <submittedName>
        <fullName evidence="2">Uncharacterized protein</fullName>
    </submittedName>
</protein>
<sequence length="1654" mass="183268">MKSSSAGEGSKSLSGFFNRSVTLSDLQADPRRDVGDLGSRRLQPTAEPIPEALFGFDGQAWDAGQYAREGPGSKGRYDAFVRNTTLPTVRREKARRLARPGESPGKLLGRLRKAKQPRESEILDHNLRTIGHVPVASERPNIRKSALRLERRYRSAMAVVDGRDPAAQSVAETIDRIASQPAGESEVATDYLACCSTVEAAFDERRSLTAAVSEARSLEGEVVARPGAEPADARGAENAAGSTVAGLVGLSYGLWRESREALAASIFEQKWANMTCAELAGQVTVGCLEHGRLLEKVRARFGGVFDRVCRLHSDALWHLDAAVAALGETRSTVVELTAARRTDALAFRDKYDAGVAALRAEHAAELQAKEAAAKDDRLASQRMGETLRTLNAVFRDMQADTEGVSKSDLRDKIARLRARLQAQLKDATEELCDLRPLKEVAAKVPMLEKNVGALHLERSDLKKQLLERETVIAALQATEAERLRQEELAATNEPLHEGELAKGRKRESTQPEGDDDEDEPGDGVDVGDPLSNVLCIKCKKSLNDMANIHSAIEGDGPAEPPRLVCHAYRLLLPNIGGHRPPRSPAWIRRAMRGVVHAIMVDHAMHGPTQDGRSRFPEFVYAYFEPKRERLDALDAVERRAAVAKADDDRWGLYYGVKLLSRESDEAKLFWSLLDESHGTDFLAFYLYCVTMIRKTATEILRDQGDVCYRATSYEKLETLVNIGEEEAARWQRDGTVPSDPVWNRLVSANDQDALAMGGQQNVWLPLKHAVEATEQILIKANPKLRRSALEATREIAVAGEGRTRKWGSNQMECVDLALWLRILTHLYREEQAHRRAAVRLMFETALAGTIAAHAPDYGTGRAPEPADPNRPIDPHEPPPCVDLPQFVSIVRTLWPTTSTVYACNLYREAHTQSKGRVDYEVFLETAERCRFFAHSLALPHYVAATPDFPLPQKERFALGALVHMRERMIRPLLERVEASLPDGARARFVAARTQFDSLIELNEDGGGAFHDIDGVQPLAAYRRLLQLCADARYLSYELGMDYPEGSGDAGGFAERLRSRTLTPGDFVVTMLREMRHTELVLIDFHEPPAWTLVQRLQLSLAVSRVEKSWRRREVVEVGPPQAVRLAMRKGYMGGRGDIRDRRVHLAPARILGLVGNLYESWLHLAADDLTLSALPFPRLVHALHVHRVGIPSVAERLLHDLYYNCKLVAAVLPRVRLFCIFSGVGQLPPQMTLGKKKPDADGALGAQRSAHEAVLAKHAKAALEFYVNAILLVRKTLELPPDGPLFHNSHRSGDGSNVCDFWVCGMSVLERCAHQLLDERLGAKSSKVEILIGEMQGLRGPDDSGDVDAFLLLLMRHWAAAVLDREDKARTAAGSDAVVVGGAGGALQSSRAFDRAKTSLKIADLAPPVAPSSAQDIVGAMNFRRDALRHVKRDLGAAVAYSSALRAVEGGAEPKKAAAAACVDGLRDCSFVDMTAAWVPERQTPEPNSIHFDHRNASFAFLDFWQAYHEPMEEYLDAFEVLFTRGHDREIEEARAQLIMMKRAVDKFKSEAEKPSTATNVLKFHLFNDRWGQLRSLLDTIHKLRGIHVAYTTKQIDDGHVSRDDAEKDLVNVAGWGGSYEFVRDAWTRGSKGRFFPQPRKIKGEHKITQRGAK</sequence>
<evidence type="ECO:0000313" key="2">
    <source>
        <dbReference type="EMBL" id="KAK7254240.1"/>
    </source>
</evidence>
<dbReference type="PANTHER" id="PTHR39867">
    <property type="entry name" value="HELICASE ATP-BINDING DOMAIN-CONTAINING PROTEIN"/>
    <property type="match status" value="1"/>
</dbReference>
<evidence type="ECO:0000256" key="1">
    <source>
        <dbReference type="SAM" id="MobiDB-lite"/>
    </source>
</evidence>
<comment type="caution">
    <text evidence="2">The sequence shown here is derived from an EMBL/GenBank/DDBJ whole genome shotgun (WGS) entry which is preliminary data.</text>
</comment>
<feature type="compositionally biased region" description="Basic and acidic residues" evidence="1">
    <location>
        <begin position="28"/>
        <end position="39"/>
    </location>
</feature>
<keyword evidence="3" id="KW-1185">Reference proteome</keyword>
<feature type="compositionally biased region" description="Acidic residues" evidence="1">
    <location>
        <begin position="512"/>
        <end position="522"/>
    </location>
</feature>
<feature type="compositionally biased region" description="Basic and acidic residues" evidence="1">
    <location>
        <begin position="494"/>
        <end position="509"/>
    </location>
</feature>
<dbReference type="Proteomes" id="UP001363151">
    <property type="component" value="Unassembled WGS sequence"/>
</dbReference>
<feature type="region of interest" description="Disordered" evidence="1">
    <location>
        <begin position="95"/>
        <end position="115"/>
    </location>
</feature>
<dbReference type="EMBL" id="JBBJCI010000031">
    <property type="protein sequence ID" value="KAK7254240.1"/>
    <property type="molecule type" value="Genomic_DNA"/>
</dbReference>
<evidence type="ECO:0000313" key="3">
    <source>
        <dbReference type="Proteomes" id="UP001363151"/>
    </source>
</evidence>
<name>A0ABR1GDQ9_AURAN</name>
<accession>A0ABR1GDQ9</accession>
<proteinExistence type="predicted"/>